<evidence type="ECO:0000313" key="2">
    <source>
        <dbReference type="Proteomes" id="UP001164746"/>
    </source>
</evidence>
<name>A0ABY7EL56_MYAAR</name>
<evidence type="ECO:0000313" key="1">
    <source>
        <dbReference type="EMBL" id="WAR10715.1"/>
    </source>
</evidence>
<keyword evidence="2" id="KW-1185">Reference proteome</keyword>
<dbReference type="Proteomes" id="UP001164746">
    <property type="component" value="Chromosome 7"/>
</dbReference>
<organism evidence="1 2">
    <name type="scientific">Mya arenaria</name>
    <name type="common">Soft-shell clam</name>
    <dbReference type="NCBI Taxonomy" id="6604"/>
    <lineage>
        <taxon>Eukaryota</taxon>
        <taxon>Metazoa</taxon>
        <taxon>Spiralia</taxon>
        <taxon>Lophotrochozoa</taxon>
        <taxon>Mollusca</taxon>
        <taxon>Bivalvia</taxon>
        <taxon>Autobranchia</taxon>
        <taxon>Heteroconchia</taxon>
        <taxon>Euheterodonta</taxon>
        <taxon>Imparidentia</taxon>
        <taxon>Neoheterodontei</taxon>
        <taxon>Myida</taxon>
        <taxon>Myoidea</taxon>
        <taxon>Myidae</taxon>
        <taxon>Mya</taxon>
    </lineage>
</organism>
<reference evidence="1" key="1">
    <citation type="submission" date="2022-11" db="EMBL/GenBank/DDBJ databases">
        <title>Centuries of genome instability and evolution in soft-shell clam transmissible cancer (bioRxiv).</title>
        <authorList>
            <person name="Hart S.F.M."/>
            <person name="Yonemitsu M.A."/>
            <person name="Giersch R.M."/>
            <person name="Beal B.F."/>
            <person name="Arriagada G."/>
            <person name="Davis B.W."/>
            <person name="Ostrander E.A."/>
            <person name="Goff S.P."/>
            <person name="Metzger M.J."/>
        </authorList>
    </citation>
    <scope>NUCLEOTIDE SEQUENCE</scope>
    <source>
        <strain evidence="1">MELC-2E11</strain>
        <tissue evidence="1">Siphon/mantle</tissue>
    </source>
</reference>
<dbReference type="EMBL" id="CP111018">
    <property type="protein sequence ID" value="WAR10715.1"/>
    <property type="molecule type" value="Genomic_DNA"/>
</dbReference>
<accession>A0ABY7EL56</accession>
<gene>
    <name evidence="1" type="ORF">MAR_035791</name>
</gene>
<sequence length="124" mass="14479">MIYILRNAGPSFFLQVKNAEHGKGDQMNKVRPMRLVGDKPDTQHQNVNDIRFIKIYNSDLPLTAEGQYAKMFKTESLNRKSHEKCLQRCCSSSYAKTCKTYRNEKRLLLEGFYPVMSSIYNYNL</sequence>
<proteinExistence type="predicted"/>
<protein>
    <submittedName>
        <fullName evidence="1">Uncharacterized protein</fullName>
    </submittedName>
</protein>